<dbReference type="SMART" id="SM00164">
    <property type="entry name" value="TBC"/>
    <property type="match status" value="1"/>
</dbReference>
<protein>
    <submittedName>
        <fullName evidence="4">TBC domain-containing protein</fullName>
    </submittedName>
</protein>
<dbReference type="PROSITE" id="PS50086">
    <property type="entry name" value="TBC_RABGAP"/>
    <property type="match status" value="1"/>
</dbReference>
<dbReference type="Gene3D" id="1.10.472.80">
    <property type="entry name" value="Ypt/Rab-GAP domain of gyp1p, domain 3"/>
    <property type="match status" value="1"/>
</dbReference>
<dbReference type="Pfam" id="PF00566">
    <property type="entry name" value="RabGAP-TBC"/>
    <property type="match status" value="1"/>
</dbReference>
<dbReference type="FunFam" id="1.10.472.80:FF:000038">
    <property type="entry name" value="TBC1 domain family member 5"/>
    <property type="match status" value="1"/>
</dbReference>
<evidence type="ECO:0000313" key="4">
    <source>
        <dbReference type="EMBL" id="TQV94817.1"/>
    </source>
</evidence>
<dbReference type="AlphaFoldDB" id="A0A545UZD0"/>
<dbReference type="FunFam" id="1.10.8.270:FF:000031">
    <property type="entry name" value="TBC1 domain family member 5"/>
    <property type="match status" value="1"/>
</dbReference>
<dbReference type="GO" id="GO:0005096">
    <property type="term" value="F:GTPase activator activity"/>
    <property type="evidence" value="ECO:0007669"/>
    <property type="project" value="UniProtKB-KW"/>
</dbReference>
<dbReference type="STRING" id="43265.A0A545UZD0"/>
<feature type="compositionally biased region" description="Polar residues" evidence="2">
    <location>
        <begin position="596"/>
        <end position="635"/>
    </location>
</feature>
<organism evidence="4 5">
    <name type="scientific">Cordyceps javanica</name>
    <dbReference type="NCBI Taxonomy" id="43265"/>
    <lineage>
        <taxon>Eukaryota</taxon>
        <taxon>Fungi</taxon>
        <taxon>Dikarya</taxon>
        <taxon>Ascomycota</taxon>
        <taxon>Pezizomycotina</taxon>
        <taxon>Sordariomycetes</taxon>
        <taxon>Hypocreomycetidae</taxon>
        <taxon>Hypocreales</taxon>
        <taxon>Cordycipitaceae</taxon>
        <taxon>Cordyceps</taxon>
    </lineage>
</organism>
<evidence type="ECO:0000256" key="2">
    <source>
        <dbReference type="SAM" id="MobiDB-lite"/>
    </source>
</evidence>
<sequence length="774" mass="84460">MGDNHQTLHIHLSSAAGGEEEWIVEPVSIRMSLRAFLLFQETGTDSWIQTLRHTRETYTERRDHFLKFIRHPEALAEISSDPLNDDPDSPWNTLRQDELTRAEIEQDVKRLPDEANYHEARIQLLILDVLFIYCKLNPGRGGYRQGMHELLAPIVHVLEQDAVNRESLVENDLLDVAMLETLDAAYIEHDAYAVFAKLMERAQFFYEVKDVVPGTQSLQEASSAIVDRSKHVHEVLLNKIDPDLAAHLSNIEILPQIFLIRWIRLLFSREFPFNQFLILWDTLFAVDPSLDLIDFVSCAMLLRIRWQLLEADYSVCLQLLLKYPAPDPQHGPHTFVDDAVYLRSHPDFPGGSFIIAKYTDRSPATPGVSTTSLSTAAARRGLDSIRQRALRGGSSQLSAGGVEQLIQGAAKSARAAFEKGEKLGINQAVREAMGELRRNMQNLNDARVAPRPLQGGEAAARLKALDKRSKELASLLHETVADLKTLSASNLDDKVKSLQMIEVAAARVQFVQIYLEDSTMDLPLSQTDTPGKSEDAATEGLINGPDQDDAEKQDEATDKGNETLSQEKKTVSETVGTDVPPAVPEKPASADKKTVKQTQPATSAHSAESPQPQKSGQSAQPTTSKAPIASSQPVTNAPGKETPPANDMSEPTDDAPSQPTETSSQPAPEQSATAATTLARPSLPAVPTRSTIAQSSFSWMLEPDESTPSAAAAAAAATGSKSPTPQSKKRASNNVSRERNAFLFGDGDGHAGGSDPLAASGIFGLESMSKVKGK</sequence>
<feature type="compositionally biased region" description="Basic and acidic residues" evidence="2">
    <location>
        <begin position="553"/>
        <end position="571"/>
    </location>
</feature>
<dbReference type="Proteomes" id="UP000315783">
    <property type="component" value="Unassembled WGS sequence"/>
</dbReference>
<evidence type="ECO:0000313" key="5">
    <source>
        <dbReference type="Proteomes" id="UP000315783"/>
    </source>
</evidence>
<evidence type="ECO:0000256" key="1">
    <source>
        <dbReference type="ARBA" id="ARBA00022468"/>
    </source>
</evidence>
<feature type="region of interest" description="Disordered" evidence="2">
    <location>
        <begin position="522"/>
        <end position="774"/>
    </location>
</feature>
<dbReference type="PANTHER" id="PTHR22957">
    <property type="entry name" value="TBC1 DOMAIN FAMILY MEMBER GTPASE-ACTIVATING PROTEIN"/>
    <property type="match status" value="1"/>
</dbReference>
<reference evidence="4 5" key="1">
    <citation type="journal article" date="2019" name="Appl. Microbiol. Biotechnol.">
        <title>Genome sequence of Isaria javanica and comparative genome analysis insights into family S53 peptidase evolution in fungal entomopathogens.</title>
        <authorList>
            <person name="Lin R."/>
            <person name="Zhang X."/>
            <person name="Xin B."/>
            <person name="Zou M."/>
            <person name="Gao Y."/>
            <person name="Qin F."/>
            <person name="Hu Q."/>
            <person name="Xie B."/>
            <person name="Cheng X."/>
        </authorList>
    </citation>
    <scope>NUCLEOTIDE SEQUENCE [LARGE SCALE GENOMIC DNA]</scope>
    <source>
        <strain evidence="4 5">IJ1G</strain>
    </source>
</reference>
<name>A0A545UZD0_9HYPO</name>
<dbReference type="InterPro" id="IPR000195">
    <property type="entry name" value="Rab-GAP-TBC_dom"/>
</dbReference>
<evidence type="ECO:0000259" key="3">
    <source>
        <dbReference type="PROSITE" id="PS50086"/>
    </source>
</evidence>
<comment type="caution">
    <text evidence="4">The sequence shown here is derived from an EMBL/GenBank/DDBJ whole genome shotgun (WGS) entry which is preliminary data.</text>
</comment>
<dbReference type="InterPro" id="IPR035969">
    <property type="entry name" value="Rab-GAP_TBC_sf"/>
</dbReference>
<dbReference type="SUPFAM" id="SSF47923">
    <property type="entry name" value="Ypt/Rab-GAP domain of gyp1p"/>
    <property type="match status" value="2"/>
</dbReference>
<dbReference type="EMBL" id="SPUK01000009">
    <property type="protein sequence ID" value="TQV94817.1"/>
    <property type="molecule type" value="Genomic_DNA"/>
</dbReference>
<keyword evidence="5" id="KW-1185">Reference proteome</keyword>
<feature type="domain" description="Rab-GAP TBC" evidence="3">
    <location>
        <begin position="81"/>
        <end position="287"/>
    </location>
</feature>
<proteinExistence type="predicted"/>
<dbReference type="Gene3D" id="1.10.8.270">
    <property type="entry name" value="putative rabgap domain of human tbc1 domain family member 14 like domains"/>
    <property type="match status" value="1"/>
</dbReference>
<gene>
    <name evidence="4" type="ORF">IF1G_06828</name>
</gene>
<accession>A0A545UZD0</accession>
<keyword evidence="1" id="KW-0343">GTPase activation</keyword>
<feature type="compositionally biased region" description="Polar residues" evidence="2">
    <location>
        <begin position="688"/>
        <end position="698"/>
    </location>
</feature>
<dbReference type="PANTHER" id="PTHR22957:SF337">
    <property type="entry name" value="TBC1 DOMAIN FAMILY MEMBER 5"/>
    <property type="match status" value="1"/>
</dbReference>
<feature type="compositionally biased region" description="Polar residues" evidence="2">
    <location>
        <begin position="655"/>
        <end position="676"/>
    </location>
</feature>